<dbReference type="Proteomes" id="UP000448177">
    <property type="component" value="Unassembled WGS sequence"/>
</dbReference>
<feature type="transmembrane region" description="Helical" evidence="1">
    <location>
        <begin position="204"/>
        <end position="234"/>
    </location>
</feature>
<keyword evidence="1" id="KW-0812">Transmembrane</keyword>
<keyword evidence="3" id="KW-1185">Reference proteome</keyword>
<feature type="transmembrane region" description="Helical" evidence="1">
    <location>
        <begin position="12"/>
        <end position="31"/>
    </location>
</feature>
<evidence type="ECO:0000313" key="3">
    <source>
        <dbReference type="Proteomes" id="UP000448177"/>
    </source>
</evidence>
<feature type="transmembrane region" description="Helical" evidence="1">
    <location>
        <begin position="312"/>
        <end position="335"/>
    </location>
</feature>
<feature type="transmembrane region" description="Helical" evidence="1">
    <location>
        <begin position="279"/>
        <end position="300"/>
    </location>
</feature>
<keyword evidence="1" id="KW-0472">Membrane</keyword>
<name>A0A844KFY3_9FIRM</name>
<reference evidence="2 3" key="1">
    <citation type="journal article" date="2019" name="Nat. Med.">
        <title>A library of human gut bacterial isolates paired with longitudinal multiomics data enables mechanistic microbiome research.</title>
        <authorList>
            <person name="Poyet M."/>
            <person name="Groussin M."/>
            <person name="Gibbons S.M."/>
            <person name="Avila-Pacheco J."/>
            <person name="Jiang X."/>
            <person name="Kearney S.M."/>
            <person name="Perrotta A.R."/>
            <person name="Berdy B."/>
            <person name="Zhao S."/>
            <person name="Lieberman T.D."/>
            <person name="Swanson P.K."/>
            <person name="Smith M."/>
            <person name="Roesemann S."/>
            <person name="Alexander J.E."/>
            <person name="Rich S.A."/>
            <person name="Livny J."/>
            <person name="Vlamakis H."/>
            <person name="Clish C."/>
            <person name="Bullock K."/>
            <person name="Deik A."/>
            <person name="Scott J."/>
            <person name="Pierce K.A."/>
            <person name="Xavier R.J."/>
            <person name="Alm E.J."/>
        </authorList>
    </citation>
    <scope>NUCLEOTIDE SEQUENCE [LARGE SCALE GENOMIC DNA]</scope>
    <source>
        <strain evidence="2 3">BIOML-A1</strain>
    </source>
</reference>
<dbReference type="AlphaFoldDB" id="A0A844KFY3"/>
<feature type="transmembrane region" description="Helical" evidence="1">
    <location>
        <begin position="254"/>
        <end position="273"/>
    </location>
</feature>
<accession>A0A844KFY3</accession>
<feature type="transmembrane region" description="Helical" evidence="1">
    <location>
        <begin position="121"/>
        <end position="142"/>
    </location>
</feature>
<evidence type="ECO:0000313" key="2">
    <source>
        <dbReference type="EMBL" id="MTR77422.1"/>
    </source>
</evidence>
<dbReference type="EMBL" id="WNAF01000008">
    <property type="protein sequence ID" value="MTR77422.1"/>
    <property type="molecule type" value="Genomic_DNA"/>
</dbReference>
<dbReference type="NCBIfam" id="TIGR04370">
    <property type="entry name" value="glyco_rpt_poly"/>
    <property type="match status" value="1"/>
</dbReference>
<dbReference type="PROSITE" id="PS51257">
    <property type="entry name" value="PROKAR_LIPOPROTEIN"/>
    <property type="match status" value="1"/>
</dbReference>
<feature type="transmembrane region" description="Helical" evidence="1">
    <location>
        <begin position="69"/>
        <end position="92"/>
    </location>
</feature>
<sequence>MIRKYIGREIKVSIIAFIIILFAFCGCYASYAKYHSALHPIFLYNALWLILTIVLQINTMEWYPLGNDVYTVLLVGLISFDFGGLLIGYGTINKSSIYVNTYTEEYEDDEIDYRKVGNRLLMIQLVLTLISIPLFLRGLSYVQNYGMSVMRNIIANSVEEGYMTAAERILFLHLGIFPAMQTCSFIQVFLWAKGKIKGWHLVASIIDLILVIVVTVGRWEVFYFALAMISAYCLNKSPEDSGLSVKKQNKIRRIKFLIIVAIVVLGGVTIQRHKLSGTIFASILNVVAGYFCCGPALLQVMMKDPVASGISVWHWGQSIFSGLLSCFSCIIQIVSFKRINPVFLMHRHTQQNFMSLVLTRE</sequence>
<proteinExistence type="predicted"/>
<keyword evidence="1" id="KW-1133">Transmembrane helix</keyword>
<protein>
    <submittedName>
        <fullName evidence="2">Oligosaccharide repeat unit polymerase</fullName>
    </submittedName>
</protein>
<feature type="transmembrane region" description="Helical" evidence="1">
    <location>
        <begin position="37"/>
        <end position="57"/>
    </location>
</feature>
<evidence type="ECO:0000256" key="1">
    <source>
        <dbReference type="SAM" id="Phobius"/>
    </source>
</evidence>
<organism evidence="2 3">
    <name type="scientific">Mediterraneibacter faecis</name>
    <dbReference type="NCBI Taxonomy" id="592978"/>
    <lineage>
        <taxon>Bacteria</taxon>
        <taxon>Bacillati</taxon>
        <taxon>Bacillota</taxon>
        <taxon>Clostridia</taxon>
        <taxon>Lachnospirales</taxon>
        <taxon>Lachnospiraceae</taxon>
        <taxon>Mediterraneibacter</taxon>
    </lineage>
</organism>
<feature type="transmembrane region" description="Helical" evidence="1">
    <location>
        <begin position="170"/>
        <end position="192"/>
    </location>
</feature>
<gene>
    <name evidence="2" type="ORF">GMD21_12215</name>
</gene>
<comment type="caution">
    <text evidence="2">The sequence shown here is derived from an EMBL/GenBank/DDBJ whole genome shotgun (WGS) entry which is preliminary data.</text>
</comment>